<evidence type="ECO:0000313" key="1">
    <source>
        <dbReference type="EMBL" id="RFA36303.1"/>
    </source>
</evidence>
<organism evidence="1 2">
    <name type="scientific">Virgibacillus dokdonensis</name>
    <dbReference type="NCBI Taxonomy" id="302167"/>
    <lineage>
        <taxon>Bacteria</taxon>
        <taxon>Bacillati</taxon>
        <taxon>Bacillota</taxon>
        <taxon>Bacilli</taxon>
        <taxon>Bacillales</taxon>
        <taxon>Bacillaceae</taxon>
        <taxon>Virgibacillus</taxon>
    </lineage>
</organism>
<comment type="caution">
    <text evidence="1">The sequence shown here is derived from an EMBL/GenBank/DDBJ whole genome shotgun (WGS) entry which is preliminary data.</text>
</comment>
<dbReference type="Pfam" id="PF06199">
    <property type="entry name" value="Phage_tail_2"/>
    <property type="match status" value="1"/>
</dbReference>
<accession>A0A3E0WVU2</accession>
<gene>
    <name evidence="1" type="ORF">CAI16_05425</name>
</gene>
<evidence type="ECO:0000313" key="2">
    <source>
        <dbReference type="Proteomes" id="UP000256488"/>
    </source>
</evidence>
<proteinExistence type="predicted"/>
<sequence>MQHGKNKILLFRRLADQNTEAAKLAFQTEHTFSYSRDLETILTKDGNVINVGGLESEVEINAIQAKDDPLFDLLRQSVIKGEKLELWEVAVDEDLKDEEDKYPAVYAQGYLSEWEDPANVEENITISSTFTVEMEPQFGRATLTAEQEQAAQYAFKDTTAVTP</sequence>
<dbReference type="PRINTS" id="PR01997">
    <property type="entry name" value="MTP2FAMILY"/>
</dbReference>
<protein>
    <submittedName>
        <fullName evidence="1">Phage major tail protein, TP901-1 family</fullName>
    </submittedName>
</protein>
<dbReference type="NCBIfam" id="TIGR02126">
    <property type="entry name" value="phgtail_TP901_1"/>
    <property type="match status" value="1"/>
</dbReference>
<dbReference type="Proteomes" id="UP000256488">
    <property type="component" value="Unassembled WGS sequence"/>
</dbReference>
<dbReference type="EMBL" id="NFZX01000007">
    <property type="protein sequence ID" value="RFA36303.1"/>
    <property type="molecule type" value="Genomic_DNA"/>
</dbReference>
<name>A0A3E0WVU2_9BACI</name>
<dbReference type="InterPro" id="IPR022345">
    <property type="entry name" value="Phage_69_Orf23_MTP"/>
</dbReference>
<dbReference type="PRINTS" id="PR01998">
    <property type="entry name" value="MTP2STAPHYLO"/>
</dbReference>
<dbReference type="InterPro" id="IPR011855">
    <property type="entry name" value="Phgtail_TP901_1"/>
</dbReference>
<dbReference type="AlphaFoldDB" id="A0A3E0WVU2"/>
<reference evidence="1 2" key="1">
    <citation type="submission" date="2017-05" db="EMBL/GenBank/DDBJ databases">
        <title>Virgibacillus sp. AK90 isolated from a saltern of Kakinada, India.</title>
        <authorList>
            <person name="Gupta V."/>
            <person name="Sidhu C."/>
            <person name="Korpole S."/>
            <person name="Pinnaka A.K."/>
        </authorList>
    </citation>
    <scope>NUCLEOTIDE SEQUENCE [LARGE SCALE GENOMIC DNA]</scope>
    <source>
        <strain evidence="1 2">AK90</strain>
    </source>
</reference>